<gene>
    <name evidence="1" type="ORF">MKW98_026834</name>
</gene>
<dbReference type="Proteomes" id="UP001202328">
    <property type="component" value="Unassembled WGS sequence"/>
</dbReference>
<comment type="caution">
    <text evidence="1">The sequence shown here is derived from an EMBL/GenBank/DDBJ whole genome shotgun (WGS) entry which is preliminary data.</text>
</comment>
<sequence>MFVFINGPDPIAASELIKVCGMLDAIIHYKQILLPACLSRVTLFKYLSGDWHIGQFTAAHSGSAELMYLLLDMILQMWASGIEKGGSLGSIQHSSRSADINAARLGLQFLELFV</sequence>
<keyword evidence="2" id="KW-1185">Reference proteome</keyword>
<evidence type="ECO:0000313" key="2">
    <source>
        <dbReference type="Proteomes" id="UP001202328"/>
    </source>
</evidence>
<proteinExistence type="predicted"/>
<protein>
    <submittedName>
        <fullName evidence="1">Uncharacterized protein</fullName>
    </submittedName>
</protein>
<organism evidence="1 2">
    <name type="scientific">Papaver atlanticum</name>
    <dbReference type="NCBI Taxonomy" id="357466"/>
    <lineage>
        <taxon>Eukaryota</taxon>
        <taxon>Viridiplantae</taxon>
        <taxon>Streptophyta</taxon>
        <taxon>Embryophyta</taxon>
        <taxon>Tracheophyta</taxon>
        <taxon>Spermatophyta</taxon>
        <taxon>Magnoliopsida</taxon>
        <taxon>Ranunculales</taxon>
        <taxon>Papaveraceae</taxon>
        <taxon>Papaveroideae</taxon>
        <taxon>Papaver</taxon>
    </lineage>
</organism>
<evidence type="ECO:0000313" key="1">
    <source>
        <dbReference type="EMBL" id="KAI3849920.1"/>
    </source>
</evidence>
<name>A0AAD4X6T2_9MAGN</name>
<accession>A0AAD4X6T2</accession>
<dbReference type="EMBL" id="JAJJMB010016078">
    <property type="protein sequence ID" value="KAI3849920.1"/>
    <property type="molecule type" value="Genomic_DNA"/>
</dbReference>
<dbReference type="AlphaFoldDB" id="A0AAD4X6T2"/>
<reference evidence="1" key="1">
    <citation type="submission" date="2022-04" db="EMBL/GenBank/DDBJ databases">
        <title>A functionally conserved STORR gene fusion in Papaver species that diverged 16.8 million years ago.</title>
        <authorList>
            <person name="Catania T."/>
        </authorList>
    </citation>
    <scope>NUCLEOTIDE SEQUENCE</scope>
    <source>
        <strain evidence="1">S-188037</strain>
    </source>
</reference>